<evidence type="ECO:0000259" key="1">
    <source>
        <dbReference type="Pfam" id="PF13474"/>
    </source>
</evidence>
<keyword evidence="3" id="KW-1185">Reference proteome</keyword>
<evidence type="ECO:0000313" key="2">
    <source>
        <dbReference type="EMBL" id="GAA0950614.1"/>
    </source>
</evidence>
<comment type="caution">
    <text evidence="2">The sequence shown here is derived from an EMBL/GenBank/DDBJ whole genome shotgun (WGS) entry which is preliminary data.</text>
</comment>
<dbReference type="SUPFAM" id="SSF54427">
    <property type="entry name" value="NTF2-like"/>
    <property type="match status" value="1"/>
</dbReference>
<protein>
    <recommendedName>
        <fullName evidence="1">SnoaL-like domain-containing protein</fullName>
    </recommendedName>
</protein>
<feature type="domain" description="SnoaL-like" evidence="1">
    <location>
        <begin position="13"/>
        <end position="126"/>
    </location>
</feature>
<proteinExistence type="predicted"/>
<dbReference type="Proteomes" id="UP001500542">
    <property type="component" value="Unassembled WGS sequence"/>
</dbReference>
<name>A0ABP4BIK7_9ACTN</name>
<organism evidence="2 3">
    <name type="scientific">Kribbella koreensis</name>
    <dbReference type="NCBI Taxonomy" id="57909"/>
    <lineage>
        <taxon>Bacteria</taxon>
        <taxon>Bacillati</taxon>
        <taxon>Actinomycetota</taxon>
        <taxon>Actinomycetes</taxon>
        <taxon>Propionibacteriales</taxon>
        <taxon>Kribbellaceae</taxon>
        <taxon>Kribbella</taxon>
    </lineage>
</organism>
<evidence type="ECO:0000313" key="3">
    <source>
        <dbReference type="Proteomes" id="UP001500542"/>
    </source>
</evidence>
<sequence>MEETELLGVELDAFMAEYGKLTNAHDVGRLRELIADDASYWFTDGSYEGVEAIAGAVQRTFDEIRDEVYTISDLRWVHVSADFAVVRYRFHWAGLVDGQQREGRGRGTNALARRNGRWQMLHEHLST</sequence>
<dbReference type="RefSeq" id="WP_343974988.1">
    <property type="nucleotide sequence ID" value="NZ_BAAAHK010000013.1"/>
</dbReference>
<dbReference type="EMBL" id="BAAAHK010000013">
    <property type="protein sequence ID" value="GAA0950614.1"/>
    <property type="molecule type" value="Genomic_DNA"/>
</dbReference>
<dbReference type="InterPro" id="IPR032710">
    <property type="entry name" value="NTF2-like_dom_sf"/>
</dbReference>
<accession>A0ABP4BIK7</accession>
<gene>
    <name evidence="2" type="ORF">GCM10009554_50810</name>
</gene>
<dbReference type="InterPro" id="IPR037401">
    <property type="entry name" value="SnoaL-like"/>
</dbReference>
<dbReference type="Pfam" id="PF13474">
    <property type="entry name" value="SnoaL_3"/>
    <property type="match status" value="1"/>
</dbReference>
<reference evidence="3" key="1">
    <citation type="journal article" date="2019" name="Int. J. Syst. Evol. Microbiol.">
        <title>The Global Catalogue of Microorganisms (GCM) 10K type strain sequencing project: providing services to taxonomists for standard genome sequencing and annotation.</title>
        <authorList>
            <consortium name="The Broad Institute Genomics Platform"/>
            <consortium name="The Broad Institute Genome Sequencing Center for Infectious Disease"/>
            <person name="Wu L."/>
            <person name="Ma J."/>
        </authorList>
    </citation>
    <scope>NUCLEOTIDE SEQUENCE [LARGE SCALE GENOMIC DNA]</scope>
    <source>
        <strain evidence="3">JCM 10977</strain>
    </source>
</reference>
<dbReference type="Gene3D" id="3.10.450.50">
    <property type="match status" value="1"/>
</dbReference>